<proteinExistence type="predicted"/>
<dbReference type="Proteomes" id="UP000018700">
    <property type="component" value="Chromosome"/>
</dbReference>
<dbReference type="GO" id="GO:0022857">
    <property type="term" value="F:transmembrane transporter activity"/>
    <property type="evidence" value="ECO:0007669"/>
    <property type="project" value="InterPro"/>
</dbReference>
<feature type="transmembrane region" description="Helical" evidence="4">
    <location>
        <begin position="301"/>
        <end position="325"/>
    </location>
</feature>
<evidence type="ECO:0000313" key="7">
    <source>
        <dbReference type="Proteomes" id="UP000018700"/>
    </source>
</evidence>
<name>V9TS40_9PROT</name>
<evidence type="ECO:0000259" key="5">
    <source>
        <dbReference type="PROSITE" id="PS50850"/>
    </source>
</evidence>
<feature type="transmembrane region" description="Helical" evidence="4">
    <location>
        <begin position="75"/>
        <end position="94"/>
    </location>
</feature>
<gene>
    <name evidence="6" type="ORF">P856_486</name>
</gene>
<accession>V9TS40</accession>
<dbReference type="PATRIC" id="fig|1401328.3.peg.477"/>
<dbReference type="Gene3D" id="1.20.1250.20">
    <property type="entry name" value="MFS general substrate transporter like domains"/>
    <property type="match status" value="1"/>
</dbReference>
<reference evidence="6 7" key="1">
    <citation type="journal article" date="2013" name="PLoS ONE">
        <title>Bacterial endosymbiosis in a chordate host: long-term co-evolution and conservation of secondary metabolism.</title>
        <authorList>
            <person name="Kwan J.C."/>
            <person name="Schmidt E.W."/>
        </authorList>
    </citation>
    <scope>NUCLEOTIDE SEQUENCE [LARGE SCALE GENOMIC DNA]</scope>
    <source>
        <strain evidence="7">faulkneri L5</strain>
    </source>
</reference>
<dbReference type="KEGG" id="efk:P856_486"/>
<feature type="transmembrane region" description="Helical" evidence="4">
    <location>
        <begin position="100"/>
        <end position="124"/>
    </location>
</feature>
<protein>
    <submittedName>
        <fullName evidence="6">Riboflavin synthase subunit alpha</fullName>
    </submittedName>
</protein>
<dbReference type="AlphaFoldDB" id="V9TS40"/>
<feature type="transmembrane region" description="Helical" evidence="4">
    <location>
        <begin position="337"/>
        <end position="359"/>
    </location>
</feature>
<dbReference type="PANTHER" id="PTHR23534">
    <property type="entry name" value="MFS PERMEASE"/>
    <property type="match status" value="1"/>
</dbReference>
<dbReference type="HOGENOM" id="CLU_047644_2_0_5"/>
<dbReference type="STRING" id="1401328.P856_486"/>
<keyword evidence="2 4" id="KW-1133">Transmembrane helix</keyword>
<dbReference type="SUPFAM" id="SSF103473">
    <property type="entry name" value="MFS general substrate transporter"/>
    <property type="match status" value="1"/>
</dbReference>
<keyword evidence="3 4" id="KW-0472">Membrane</keyword>
<sequence length="392" mass="42800">MLFANPLIKNIALLTICQALSMSSITITIAVTGLCGRNIASDPMYATLPLTLQSAAATLTTMPAALYMRYVGRRFGFITGVFIGMTGAFIGISAIFSVNFLLFCIASTLIGSFHGFTVLYRYAAADTTTSNFRSQAISLVLAGGVLAAIIGPEIAKASYDWFAPIMFAGNFLAIAALQAITLLFLTFLRIPRPNVIIKSQSCRPLMKIVRQPVFFVAVISAMVGYSSMTFIMTSAPLVMEKCGFSFRQSTSVIQWHSIGMFLPSFFTGSLINRLGVIRIMLTGVITYLICIAINFSEVKLLQLFSSMILLGIAWNFLFIGGTTLLTESYKINEREKIQGFADFLIFSASTFATFSSGYISHTFGWQAVNICILPFIVFAGIVVIWYSSFSNS</sequence>
<evidence type="ECO:0000313" key="6">
    <source>
        <dbReference type="EMBL" id="AHC73704.1"/>
    </source>
</evidence>
<organism evidence="6 7">
    <name type="scientific">Candidatus Endolissoclinum faulkneri L5</name>
    <dbReference type="NCBI Taxonomy" id="1401328"/>
    <lineage>
        <taxon>Bacteria</taxon>
        <taxon>Pseudomonadati</taxon>
        <taxon>Pseudomonadota</taxon>
        <taxon>Alphaproteobacteria</taxon>
        <taxon>Rhodospirillales</taxon>
        <taxon>Rhodospirillaceae</taxon>
        <taxon>Candidatus Endolissoclinum</taxon>
    </lineage>
</organism>
<dbReference type="OrthoDB" id="8558006at2"/>
<dbReference type="PROSITE" id="PS50850">
    <property type="entry name" value="MFS"/>
    <property type="match status" value="1"/>
</dbReference>
<evidence type="ECO:0000256" key="3">
    <source>
        <dbReference type="ARBA" id="ARBA00023136"/>
    </source>
</evidence>
<feature type="transmembrane region" description="Helical" evidence="4">
    <location>
        <begin position="365"/>
        <end position="386"/>
    </location>
</feature>
<dbReference type="Pfam" id="PF07690">
    <property type="entry name" value="MFS_1"/>
    <property type="match status" value="1"/>
</dbReference>
<dbReference type="InterPro" id="IPR036259">
    <property type="entry name" value="MFS_trans_sf"/>
</dbReference>
<dbReference type="PANTHER" id="PTHR23534:SF1">
    <property type="entry name" value="MAJOR FACILITATOR SUPERFAMILY PROTEIN"/>
    <property type="match status" value="1"/>
</dbReference>
<dbReference type="eggNOG" id="COG2814">
    <property type="taxonomic scope" value="Bacteria"/>
</dbReference>
<dbReference type="RefSeq" id="WP_025300583.1">
    <property type="nucleotide sequence ID" value="NZ_CP006745.1"/>
</dbReference>
<feature type="transmembrane region" description="Helical" evidence="4">
    <location>
        <begin position="276"/>
        <end position="295"/>
    </location>
</feature>
<feature type="domain" description="Major facilitator superfamily (MFS) profile" evidence="5">
    <location>
        <begin position="213"/>
        <end position="392"/>
    </location>
</feature>
<dbReference type="InterPro" id="IPR011701">
    <property type="entry name" value="MFS"/>
</dbReference>
<evidence type="ECO:0000256" key="2">
    <source>
        <dbReference type="ARBA" id="ARBA00022989"/>
    </source>
</evidence>
<feature type="transmembrane region" description="Helical" evidence="4">
    <location>
        <begin position="46"/>
        <end position="68"/>
    </location>
</feature>
<feature type="transmembrane region" description="Helical" evidence="4">
    <location>
        <begin position="136"/>
        <end position="155"/>
    </location>
</feature>
<keyword evidence="7" id="KW-1185">Reference proteome</keyword>
<dbReference type="EMBL" id="CP006745">
    <property type="protein sequence ID" value="AHC73704.1"/>
    <property type="molecule type" value="Genomic_DNA"/>
</dbReference>
<feature type="transmembrane region" description="Helical" evidence="4">
    <location>
        <begin position="12"/>
        <end position="34"/>
    </location>
</feature>
<evidence type="ECO:0000256" key="4">
    <source>
        <dbReference type="SAM" id="Phobius"/>
    </source>
</evidence>
<keyword evidence="1 4" id="KW-0812">Transmembrane</keyword>
<feature type="transmembrane region" description="Helical" evidence="4">
    <location>
        <begin position="213"/>
        <end position="232"/>
    </location>
</feature>
<feature type="transmembrane region" description="Helical" evidence="4">
    <location>
        <begin position="161"/>
        <end position="188"/>
    </location>
</feature>
<dbReference type="InterPro" id="IPR020846">
    <property type="entry name" value="MFS_dom"/>
</dbReference>
<evidence type="ECO:0000256" key="1">
    <source>
        <dbReference type="ARBA" id="ARBA00022692"/>
    </source>
</evidence>